<feature type="compositionally biased region" description="Basic and acidic residues" evidence="1">
    <location>
        <begin position="94"/>
        <end position="104"/>
    </location>
</feature>
<dbReference type="Proteomes" id="UP000604825">
    <property type="component" value="Unassembled WGS sequence"/>
</dbReference>
<evidence type="ECO:0000256" key="1">
    <source>
        <dbReference type="SAM" id="MobiDB-lite"/>
    </source>
</evidence>
<keyword evidence="3" id="KW-1185">Reference proteome</keyword>
<reference evidence="2" key="1">
    <citation type="submission" date="2020-10" db="EMBL/GenBank/DDBJ databases">
        <authorList>
            <person name="Han B."/>
            <person name="Lu T."/>
            <person name="Zhao Q."/>
            <person name="Huang X."/>
            <person name="Zhao Y."/>
        </authorList>
    </citation>
    <scope>NUCLEOTIDE SEQUENCE</scope>
</reference>
<evidence type="ECO:0000313" key="3">
    <source>
        <dbReference type="Proteomes" id="UP000604825"/>
    </source>
</evidence>
<accession>A0A811PAL0</accession>
<proteinExistence type="predicted"/>
<dbReference type="EMBL" id="CAJGYO010000006">
    <property type="protein sequence ID" value="CAD6237201.1"/>
    <property type="molecule type" value="Genomic_DNA"/>
</dbReference>
<feature type="region of interest" description="Disordered" evidence="1">
    <location>
        <begin position="94"/>
        <end position="134"/>
    </location>
</feature>
<dbReference type="AlphaFoldDB" id="A0A811PAL0"/>
<comment type="caution">
    <text evidence="2">The sequence shown here is derived from an EMBL/GenBank/DDBJ whole genome shotgun (WGS) entry which is preliminary data.</text>
</comment>
<name>A0A811PAL0_9POAL</name>
<sequence length="134" mass="14368">MAVAWVTATSRARRCQQGRGGSTWIWSHRRPYARRRPGCAARVFPRRGCCGSARRRRATAAWKSDARRFLLKKQCAWGIVLDAGSDEQIVRATRGDRDGARSKGEMAVPGSAVAGGLARTSRAGPGRGGVGTGS</sequence>
<evidence type="ECO:0000313" key="2">
    <source>
        <dbReference type="EMBL" id="CAD6237201.1"/>
    </source>
</evidence>
<feature type="compositionally biased region" description="Gly residues" evidence="1">
    <location>
        <begin position="125"/>
        <end position="134"/>
    </location>
</feature>
<gene>
    <name evidence="2" type="ORF">NCGR_LOCUS24846</name>
</gene>
<protein>
    <submittedName>
        <fullName evidence="2">Uncharacterized protein</fullName>
    </submittedName>
</protein>
<organism evidence="2 3">
    <name type="scientific">Miscanthus lutarioriparius</name>
    <dbReference type="NCBI Taxonomy" id="422564"/>
    <lineage>
        <taxon>Eukaryota</taxon>
        <taxon>Viridiplantae</taxon>
        <taxon>Streptophyta</taxon>
        <taxon>Embryophyta</taxon>
        <taxon>Tracheophyta</taxon>
        <taxon>Spermatophyta</taxon>
        <taxon>Magnoliopsida</taxon>
        <taxon>Liliopsida</taxon>
        <taxon>Poales</taxon>
        <taxon>Poaceae</taxon>
        <taxon>PACMAD clade</taxon>
        <taxon>Panicoideae</taxon>
        <taxon>Andropogonodae</taxon>
        <taxon>Andropogoneae</taxon>
        <taxon>Saccharinae</taxon>
        <taxon>Miscanthus</taxon>
    </lineage>
</organism>